<dbReference type="InterPro" id="IPR042230">
    <property type="entry name" value="CusF_sf"/>
</dbReference>
<keyword evidence="1" id="KW-0732">Signal</keyword>
<organism evidence="2 3">
    <name type="scientific">Natronogracilivirga saccharolytica</name>
    <dbReference type="NCBI Taxonomy" id="2812953"/>
    <lineage>
        <taxon>Bacteria</taxon>
        <taxon>Pseudomonadati</taxon>
        <taxon>Balneolota</taxon>
        <taxon>Balneolia</taxon>
        <taxon>Balneolales</taxon>
        <taxon>Cyclonatronaceae</taxon>
        <taxon>Natronogracilivirga</taxon>
    </lineage>
</organism>
<dbReference type="EMBL" id="JAFIDN010000010">
    <property type="protein sequence ID" value="MBP3193426.1"/>
    <property type="molecule type" value="Genomic_DNA"/>
</dbReference>
<dbReference type="PROSITE" id="PS51257">
    <property type="entry name" value="PROKAR_LIPOPROTEIN"/>
    <property type="match status" value="1"/>
</dbReference>
<gene>
    <name evidence="2" type="ORF">NATSA_12175</name>
</gene>
<dbReference type="Proteomes" id="UP000673975">
    <property type="component" value="Unassembled WGS sequence"/>
</dbReference>
<reference evidence="2" key="1">
    <citation type="submission" date="2021-02" db="EMBL/GenBank/DDBJ databases">
        <title>Natronogracilivirga saccharolytica gen. nov. sp. nov. a new anaerobic, haloalkiliphilic carbohydrate-fermenting bacterium from soda lake and proposing of Cyclonatronumiaceae fam. nov. in the phylum Balneolaeota.</title>
        <authorList>
            <person name="Zhilina T.N."/>
            <person name="Sorokin D.Y."/>
            <person name="Zavarzina D.G."/>
            <person name="Toshchakov S.V."/>
            <person name="Kublanov I.V."/>
        </authorList>
    </citation>
    <scope>NUCLEOTIDE SEQUENCE</scope>
    <source>
        <strain evidence="2">Z-1702</strain>
    </source>
</reference>
<dbReference type="Pfam" id="PF11604">
    <property type="entry name" value="CusF_Ec"/>
    <property type="match status" value="1"/>
</dbReference>
<name>A0A8J7UW94_9BACT</name>
<proteinExistence type="predicted"/>
<keyword evidence="3" id="KW-1185">Reference proteome</keyword>
<dbReference type="RefSeq" id="WP_210512883.1">
    <property type="nucleotide sequence ID" value="NZ_JAFIDN010000010.1"/>
</dbReference>
<dbReference type="AlphaFoldDB" id="A0A8J7UW94"/>
<dbReference type="Gene3D" id="2.40.50.320">
    <property type="entry name" value="Copper binding periplasmic protein CusF"/>
    <property type="match status" value="1"/>
</dbReference>
<sequence length="127" mass="14304">MQRLTTVTGSILILMLLLLSCNDNDAALPDDEIHQDDIYEVKGRYLSTDMRGESISVVHEEIPDVMNAMRMSLRISDPSDAEELETGDVIRFEMVRTESGWFAREIEVLPPDTELDLPDDLHGVGVE</sequence>
<comment type="caution">
    <text evidence="2">The sequence shown here is derived from an EMBL/GenBank/DDBJ whole genome shotgun (WGS) entry which is preliminary data.</text>
</comment>
<dbReference type="InterPro" id="IPR021647">
    <property type="entry name" value="CusF_Ec"/>
</dbReference>
<feature type="signal peptide" evidence="1">
    <location>
        <begin position="1"/>
        <end position="26"/>
    </location>
</feature>
<feature type="chain" id="PRO_5035268856" evidence="1">
    <location>
        <begin position="27"/>
        <end position="127"/>
    </location>
</feature>
<evidence type="ECO:0000313" key="3">
    <source>
        <dbReference type="Proteomes" id="UP000673975"/>
    </source>
</evidence>
<evidence type="ECO:0000313" key="2">
    <source>
        <dbReference type="EMBL" id="MBP3193426.1"/>
    </source>
</evidence>
<evidence type="ECO:0000256" key="1">
    <source>
        <dbReference type="SAM" id="SignalP"/>
    </source>
</evidence>
<accession>A0A8J7UW94</accession>
<protein>
    <submittedName>
        <fullName evidence="2">Copper-binding protein</fullName>
    </submittedName>
</protein>